<reference evidence="2" key="1">
    <citation type="submission" date="2021-06" db="EMBL/GenBank/DDBJ databases">
        <authorList>
            <person name="Kallberg Y."/>
            <person name="Tangrot J."/>
            <person name="Rosling A."/>
        </authorList>
    </citation>
    <scope>NUCLEOTIDE SEQUENCE</scope>
    <source>
        <strain evidence="2">IA702</strain>
    </source>
</reference>
<feature type="region of interest" description="Disordered" evidence="1">
    <location>
        <begin position="168"/>
        <end position="194"/>
    </location>
</feature>
<dbReference type="OrthoDB" id="2443112at2759"/>
<feature type="compositionally biased region" description="Low complexity" evidence="1">
    <location>
        <begin position="171"/>
        <end position="183"/>
    </location>
</feature>
<proteinExistence type="predicted"/>
<comment type="caution">
    <text evidence="2">The sequence shown here is derived from an EMBL/GenBank/DDBJ whole genome shotgun (WGS) entry which is preliminary data.</text>
</comment>
<dbReference type="InterPro" id="IPR027417">
    <property type="entry name" value="P-loop_NTPase"/>
</dbReference>
<organism evidence="2 3">
    <name type="scientific">Paraglomus occultum</name>
    <dbReference type="NCBI Taxonomy" id="144539"/>
    <lineage>
        <taxon>Eukaryota</taxon>
        <taxon>Fungi</taxon>
        <taxon>Fungi incertae sedis</taxon>
        <taxon>Mucoromycota</taxon>
        <taxon>Glomeromycotina</taxon>
        <taxon>Glomeromycetes</taxon>
        <taxon>Paraglomerales</taxon>
        <taxon>Paraglomeraceae</taxon>
        <taxon>Paraglomus</taxon>
    </lineage>
</organism>
<name>A0A9N9A0L0_9GLOM</name>
<dbReference type="Proteomes" id="UP000789572">
    <property type="component" value="Unassembled WGS sequence"/>
</dbReference>
<keyword evidence="3" id="KW-1185">Reference proteome</keyword>
<gene>
    <name evidence="2" type="ORF">POCULU_LOCUS3215</name>
</gene>
<dbReference type="Gene3D" id="3.40.50.300">
    <property type="entry name" value="P-loop containing nucleotide triphosphate hydrolases"/>
    <property type="match status" value="1"/>
</dbReference>
<evidence type="ECO:0000313" key="2">
    <source>
        <dbReference type="EMBL" id="CAG8513900.1"/>
    </source>
</evidence>
<evidence type="ECO:0000256" key="1">
    <source>
        <dbReference type="SAM" id="MobiDB-lite"/>
    </source>
</evidence>
<evidence type="ECO:0000313" key="3">
    <source>
        <dbReference type="Proteomes" id="UP000789572"/>
    </source>
</evidence>
<dbReference type="EMBL" id="CAJVPJ010000341">
    <property type="protein sequence ID" value="CAG8513900.1"/>
    <property type="molecule type" value="Genomic_DNA"/>
</dbReference>
<sequence length="194" mass="21733">MSSNIIRRSMIHVLDLSMQRSSSRKLGIRSSRLRIREVLLPHRISEENGGALDFKSSIRRNLVRSPYDEDGYNKVIRACALVRDLEILEHGDKTEVGEKGLQCLVDKPMYCSVPEQFIRGRKIMIMDDCLFAMNDAQLAKCGTSDEMLAPDILNDAGFEDEEGTFAETNVIKKPISPSSSEPSKPAKKAEGMVE</sequence>
<accession>A0A9N9A0L0</accession>
<protein>
    <submittedName>
        <fullName evidence="2">1659_t:CDS:1</fullName>
    </submittedName>
</protein>
<dbReference type="AlphaFoldDB" id="A0A9N9A0L0"/>